<dbReference type="RefSeq" id="WP_128644171.1">
    <property type="nucleotide sequence ID" value="NZ_CP008951.1"/>
</dbReference>
<keyword evidence="2" id="KW-0614">Plasmid</keyword>
<geneLocation type="plasmid" evidence="2 3">
    <name>pPDG4</name>
</geneLocation>
<sequence>MSVQREPAIRRPAHPAADLPERPRVVKDPVPAAVDDQPTQLPAESTIRSVSDVAVTPVLSPAPEAASPVEKLSEQHNVRLRPSTKARLTRGVDKLRYETGDRSITISSVTDAALIEYLTKNGC</sequence>
<dbReference type="AlphaFoldDB" id="A0A076EZL6"/>
<organism evidence="2 3">
    <name type="scientific">Rhodococcus opacus</name>
    <name type="common">Nocardia opaca</name>
    <dbReference type="NCBI Taxonomy" id="37919"/>
    <lineage>
        <taxon>Bacteria</taxon>
        <taxon>Bacillati</taxon>
        <taxon>Actinomycetota</taxon>
        <taxon>Actinomycetes</taxon>
        <taxon>Mycobacteriales</taxon>
        <taxon>Nocardiaceae</taxon>
        <taxon>Rhodococcus</taxon>
    </lineage>
</organism>
<evidence type="ECO:0000256" key="1">
    <source>
        <dbReference type="SAM" id="MobiDB-lite"/>
    </source>
</evidence>
<evidence type="ECO:0000313" key="3">
    <source>
        <dbReference type="Proteomes" id="UP000028488"/>
    </source>
</evidence>
<accession>A0A076EZL6</accession>
<feature type="region of interest" description="Disordered" evidence="1">
    <location>
        <begin position="1"/>
        <end position="25"/>
    </location>
</feature>
<protein>
    <submittedName>
        <fullName evidence="2">Uncharacterized protein</fullName>
    </submittedName>
</protein>
<proteinExistence type="predicted"/>
<evidence type="ECO:0000313" key="2">
    <source>
        <dbReference type="EMBL" id="AII11385.1"/>
    </source>
</evidence>
<reference evidence="2 3" key="1">
    <citation type="submission" date="2014-07" db="EMBL/GenBank/DDBJ databases">
        <title>Genome Sequence of Rhodococcus opacus Strain R7, a Biodegrader of Mono- and Polycyclic Aromatic Hydrocarbons.</title>
        <authorList>
            <person name="Di Gennaro P."/>
            <person name="Zampolli J."/>
            <person name="Presti I."/>
            <person name="Cappelletti M."/>
            <person name="D'Ursi P."/>
            <person name="Orro A."/>
            <person name="Mezzelani A."/>
            <person name="Milanesi L."/>
        </authorList>
    </citation>
    <scope>NUCLEOTIDE SEQUENCE [LARGE SCALE GENOMIC DNA]</scope>
    <source>
        <strain evidence="2 3">R7</strain>
        <plasmid evidence="2">pPDG4</plasmid>
    </source>
</reference>
<name>A0A076EZL6_RHOOP</name>
<dbReference type="EMBL" id="CP008951">
    <property type="protein sequence ID" value="AII11385.1"/>
    <property type="molecule type" value="Genomic_DNA"/>
</dbReference>
<dbReference type="Proteomes" id="UP000028488">
    <property type="component" value="Plasmid pPDG4"/>
</dbReference>
<gene>
    <name evidence="2" type="ORF">EP51_46150</name>
</gene>